<dbReference type="Proteomes" id="UP001500213">
    <property type="component" value="Unassembled WGS sequence"/>
</dbReference>
<dbReference type="InterPro" id="IPR013324">
    <property type="entry name" value="RNA_pol_sigma_r3/r4-like"/>
</dbReference>
<dbReference type="RefSeq" id="WP_344775636.1">
    <property type="nucleotide sequence ID" value="NZ_BAABBX010000013.1"/>
</dbReference>
<name>A0ABP8ARX4_9MICO</name>
<dbReference type="Gene3D" id="1.10.10.10">
    <property type="entry name" value="Winged helix-like DNA-binding domain superfamily/Winged helix DNA-binding domain"/>
    <property type="match status" value="1"/>
</dbReference>
<evidence type="ECO:0008006" key="3">
    <source>
        <dbReference type="Google" id="ProtNLM"/>
    </source>
</evidence>
<protein>
    <recommendedName>
        <fullName evidence="3">RNA polymerase sigma-70 region 4 domain-containing protein</fullName>
    </recommendedName>
</protein>
<dbReference type="SUPFAM" id="SSF88659">
    <property type="entry name" value="Sigma3 and sigma4 domains of RNA polymerase sigma factors"/>
    <property type="match status" value="1"/>
</dbReference>
<accession>A0ABP8ARX4</accession>
<keyword evidence="2" id="KW-1185">Reference proteome</keyword>
<proteinExistence type="predicted"/>
<sequence>MPLPVVIDSLDLETPGGDLSAEEGELAGAIARVRPSIDPEQALLANELYRLLNELNEDERTALLGIAGQLRADGKAMSVQRISWEIGTTQARVRELIENARHKVRDALLSNPLIDLDFEVAR</sequence>
<evidence type="ECO:0000313" key="2">
    <source>
        <dbReference type="Proteomes" id="UP001500213"/>
    </source>
</evidence>
<gene>
    <name evidence="1" type="ORF">GCM10022288_15920</name>
</gene>
<organism evidence="1 2">
    <name type="scientific">Gryllotalpicola kribbensis</name>
    <dbReference type="NCBI Taxonomy" id="993084"/>
    <lineage>
        <taxon>Bacteria</taxon>
        <taxon>Bacillati</taxon>
        <taxon>Actinomycetota</taxon>
        <taxon>Actinomycetes</taxon>
        <taxon>Micrococcales</taxon>
        <taxon>Microbacteriaceae</taxon>
        <taxon>Gryllotalpicola</taxon>
    </lineage>
</organism>
<reference evidence="2" key="1">
    <citation type="journal article" date="2019" name="Int. J. Syst. Evol. Microbiol.">
        <title>The Global Catalogue of Microorganisms (GCM) 10K type strain sequencing project: providing services to taxonomists for standard genome sequencing and annotation.</title>
        <authorList>
            <consortium name="The Broad Institute Genomics Platform"/>
            <consortium name="The Broad Institute Genome Sequencing Center for Infectious Disease"/>
            <person name="Wu L."/>
            <person name="Ma J."/>
        </authorList>
    </citation>
    <scope>NUCLEOTIDE SEQUENCE [LARGE SCALE GENOMIC DNA]</scope>
    <source>
        <strain evidence="2">JCM 17593</strain>
    </source>
</reference>
<comment type="caution">
    <text evidence="1">The sequence shown here is derived from an EMBL/GenBank/DDBJ whole genome shotgun (WGS) entry which is preliminary data.</text>
</comment>
<evidence type="ECO:0000313" key="1">
    <source>
        <dbReference type="EMBL" id="GAA4188910.1"/>
    </source>
</evidence>
<dbReference type="InterPro" id="IPR036388">
    <property type="entry name" value="WH-like_DNA-bd_sf"/>
</dbReference>
<dbReference type="EMBL" id="BAABBX010000013">
    <property type="protein sequence ID" value="GAA4188910.1"/>
    <property type="molecule type" value="Genomic_DNA"/>
</dbReference>